<accession>A0A0F9RPD7</accession>
<evidence type="ECO:0000313" key="1">
    <source>
        <dbReference type="EMBL" id="KKN19158.1"/>
    </source>
</evidence>
<sequence>MPTPPSSHPVRIKVYGIDNAPENGVTVTLTVTAGSISGDTNSSGEVVLNVANAGSWSVGDTATIVATKTAAGTKTETLVLTSSPQTLSMTLAETSDLYYEESESDNYVLNFSLLTTFDGEKVTHSNPLPVSVVDNNGLNSNREYKVSRAYDSSNRLVYLGKAVPGTTKGEAKWQIIQHTFSGNKPADTLFAGGSDAFDKVWDNRTSYDYS</sequence>
<proteinExistence type="predicted"/>
<protein>
    <submittedName>
        <fullName evidence="1">Uncharacterized protein</fullName>
    </submittedName>
</protein>
<dbReference type="EMBL" id="LAZR01003361">
    <property type="protein sequence ID" value="KKN19158.1"/>
    <property type="molecule type" value="Genomic_DNA"/>
</dbReference>
<dbReference type="AlphaFoldDB" id="A0A0F9RPD7"/>
<gene>
    <name evidence="1" type="ORF">LCGC14_0948440</name>
</gene>
<comment type="caution">
    <text evidence="1">The sequence shown here is derived from an EMBL/GenBank/DDBJ whole genome shotgun (WGS) entry which is preliminary data.</text>
</comment>
<organism evidence="1">
    <name type="scientific">marine sediment metagenome</name>
    <dbReference type="NCBI Taxonomy" id="412755"/>
    <lineage>
        <taxon>unclassified sequences</taxon>
        <taxon>metagenomes</taxon>
        <taxon>ecological metagenomes</taxon>
    </lineage>
</organism>
<reference evidence="1" key="1">
    <citation type="journal article" date="2015" name="Nature">
        <title>Complex archaea that bridge the gap between prokaryotes and eukaryotes.</title>
        <authorList>
            <person name="Spang A."/>
            <person name="Saw J.H."/>
            <person name="Jorgensen S.L."/>
            <person name="Zaremba-Niedzwiedzka K."/>
            <person name="Martijn J."/>
            <person name="Lind A.E."/>
            <person name="van Eijk R."/>
            <person name="Schleper C."/>
            <person name="Guy L."/>
            <person name="Ettema T.J."/>
        </authorList>
    </citation>
    <scope>NUCLEOTIDE SEQUENCE</scope>
</reference>
<name>A0A0F9RPD7_9ZZZZ</name>